<dbReference type="InterPro" id="IPR036188">
    <property type="entry name" value="FAD/NAD-bd_sf"/>
</dbReference>
<keyword evidence="4" id="KW-1185">Reference proteome</keyword>
<dbReference type="Proteomes" id="UP000193224">
    <property type="component" value="Unassembled WGS sequence"/>
</dbReference>
<evidence type="ECO:0000313" key="4">
    <source>
        <dbReference type="Proteomes" id="UP000193224"/>
    </source>
</evidence>
<dbReference type="PRINTS" id="PR00411">
    <property type="entry name" value="PNDRDTASEI"/>
</dbReference>
<keyword evidence="1 3" id="KW-0560">Oxidoreductase</keyword>
<feature type="domain" description="FAD dependent oxidoreductase" evidence="2">
    <location>
        <begin position="43"/>
        <end position="393"/>
    </location>
</feature>
<dbReference type="AlphaFoldDB" id="A0A1X7BR38"/>
<evidence type="ECO:0000313" key="3">
    <source>
        <dbReference type="EMBL" id="SMC11659.1"/>
    </source>
</evidence>
<dbReference type="RefSeq" id="WP_223413015.1">
    <property type="nucleotide sequence ID" value="NZ_FWXB01000004.1"/>
</dbReference>
<dbReference type="InterPro" id="IPR006076">
    <property type="entry name" value="FAD-dep_OxRdtase"/>
</dbReference>
<dbReference type="GO" id="GO:0016491">
    <property type="term" value="F:oxidoreductase activity"/>
    <property type="evidence" value="ECO:0007669"/>
    <property type="project" value="UniProtKB-KW"/>
</dbReference>
<dbReference type="PANTHER" id="PTHR13847">
    <property type="entry name" value="SARCOSINE DEHYDROGENASE-RELATED"/>
    <property type="match status" value="1"/>
</dbReference>
<dbReference type="Pfam" id="PF01266">
    <property type="entry name" value="DAO"/>
    <property type="match status" value="1"/>
</dbReference>
<organism evidence="3 4">
    <name type="scientific">Roseovarius aestuarii</name>
    <dbReference type="NCBI Taxonomy" id="475083"/>
    <lineage>
        <taxon>Bacteria</taxon>
        <taxon>Pseudomonadati</taxon>
        <taxon>Pseudomonadota</taxon>
        <taxon>Alphaproteobacteria</taxon>
        <taxon>Rhodobacterales</taxon>
        <taxon>Roseobacteraceae</taxon>
        <taxon>Roseovarius</taxon>
    </lineage>
</organism>
<name>A0A1X7BR38_9RHOB</name>
<dbReference type="EMBL" id="FWXB01000004">
    <property type="protein sequence ID" value="SMC11659.1"/>
    <property type="molecule type" value="Genomic_DNA"/>
</dbReference>
<dbReference type="SUPFAM" id="SSF51905">
    <property type="entry name" value="FAD/NAD(P)-binding domain"/>
    <property type="match status" value="1"/>
</dbReference>
<dbReference type="PANTHER" id="PTHR13847:SF281">
    <property type="entry name" value="FAD DEPENDENT OXIDOREDUCTASE DOMAIN-CONTAINING PROTEIN"/>
    <property type="match status" value="1"/>
</dbReference>
<dbReference type="Gene3D" id="3.50.50.60">
    <property type="entry name" value="FAD/NAD(P)-binding domain"/>
    <property type="match status" value="1"/>
</dbReference>
<accession>A0A1X7BR38</accession>
<dbReference type="GO" id="GO:0005737">
    <property type="term" value="C:cytoplasm"/>
    <property type="evidence" value="ECO:0007669"/>
    <property type="project" value="TreeGrafter"/>
</dbReference>
<gene>
    <name evidence="3" type="primary">puuB_2</name>
    <name evidence="3" type="ORF">ROA7745_01475</name>
</gene>
<dbReference type="EC" id="1.4.3.-" evidence="3"/>
<sequence>MTARADQTSKDPIWADNWKETPFWLDGCPAESDLPGQLPETADVVIVGSGYTGLNAAIETARAGRSTLVLDAENPGWGCSTRNGGQISTSVKPSLQKLSAKYGVARARAIRREGENALDWIEDRIASEGIRCDFRRAGRFHAAHSAESYEQLARDAQQLAREEGVETYPVPRQDQSSELGSPVYHGGLVFPKHAALDPAKYHRGLLMCATDAGATVIGQCRVTGLRQSADGHEVVTAKGSVRARDVIVATNGYTEKLTPWLQRRVIPIGSYVIATEPLKPDLVDRLFPKDRIASDTCKVVYYYRTSPDRRRILFGGRVSAHETDPSVSGPRLYDDMCRIFPELRGTRITHSWMGTVAYTFDELAHIGQREGIHYAMGYCGSGVSMASYLGMRVGQKVLGLREGQTAFDELPFPTRPLYTGKPWFLPPVVAWYRWRDRMQYEKSKAIS</sequence>
<dbReference type="Gene3D" id="3.30.9.10">
    <property type="entry name" value="D-Amino Acid Oxidase, subunit A, domain 2"/>
    <property type="match status" value="1"/>
</dbReference>
<evidence type="ECO:0000256" key="1">
    <source>
        <dbReference type="ARBA" id="ARBA00023002"/>
    </source>
</evidence>
<evidence type="ECO:0000259" key="2">
    <source>
        <dbReference type="Pfam" id="PF01266"/>
    </source>
</evidence>
<proteinExistence type="predicted"/>
<reference evidence="3 4" key="1">
    <citation type="submission" date="2017-03" db="EMBL/GenBank/DDBJ databases">
        <authorList>
            <person name="Afonso C.L."/>
            <person name="Miller P.J."/>
            <person name="Scott M.A."/>
            <person name="Spackman E."/>
            <person name="Goraichik I."/>
            <person name="Dimitrov K.M."/>
            <person name="Suarez D.L."/>
            <person name="Swayne D.E."/>
        </authorList>
    </citation>
    <scope>NUCLEOTIDE SEQUENCE [LARGE SCALE GENOMIC DNA]</scope>
    <source>
        <strain evidence="3 4">CECT 7745</strain>
    </source>
</reference>
<protein>
    <submittedName>
        <fullName evidence="3">Gamma-glutamylputrescine oxidoreductase</fullName>
        <ecNumber evidence="3">1.4.3.-</ecNumber>
    </submittedName>
</protein>